<evidence type="ECO:0000256" key="12">
    <source>
        <dbReference type="ARBA" id="ARBA00033413"/>
    </source>
</evidence>
<evidence type="ECO:0000259" key="13">
    <source>
        <dbReference type="Pfam" id="PF01288"/>
    </source>
</evidence>
<evidence type="ECO:0000256" key="8">
    <source>
        <dbReference type="ARBA" id="ARBA00022840"/>
    </source>
</evidence>
<dbReference type="GO" id="GO:0046656">
    <property type="term" value="P:folic acid biosynthetic process"/>
    <property type="evidence" value="ECO:0007669"/>
    <property type="project" value="UniProtKB-KW"/>
</dbReference>
<keyword evidence="15" id="KW-1185">Reference proteome</keyword>
<comment type="pathway">
    <text evidence="1">Cofactor biosynthesis; tetrahydrofolate biosynthesis; 2-amino-4-hydroxy-6-hydroxymethyl-7,8-dihydropteridine diphosphate from 7,8-dihydroneopterin triphosphate: step 4/4.</text>
</comment>
<dbReference type="GO" id="GO:0016301">
    <property type="term" value="F:kinase activity"/>
    <property type="evidence" value="ECO:0007669"/>
    <property type="project" value="UniProtKB-KW"/>
</dbReference>
<organism evidence="14 15">
    <name type="scientific">Fodinibius roseus</name>
    <dbReference type="NCBI Taxonomy" id="1194090"/>
    <lineage>
        <taxon>Bacteria</taxon>
        <taxon>Pseudomonadati</taxon>
        <taxon>Balneolota</taxon>
        <taxon>Balneolia</taxon>
        <taxon>Balneolales</taxon>
        <taxon>Balneolaceae</taxon>
        <taxon>Fodinibius</taxon>
    </lineage>
</organism>
<evidence type="ECO:0000256" key="6">
    <source>
        <dbReference type="ARBA" id="ARBA00022741"/>
    </source>
</evidence>
<dbReference type="AlphaFoldDB" id="A0A1M4WIC2"/>
<keyword evidence="5" id="KW-0808">Transferase</keyword>
<dbReference type="GO" id="GO:0003848">
    <property type="term" value="F:2-amino-4-hydroxy-6-hydroxymethyldihydropteridine diphosphokinase activity"/>
    <property type="evidence" value="ECO:0007669"/>
    <property type="project" value="UniProtKB-EC"/>
</dbReference>
<dbReference type="GO" id="GO:0005524">
    <property type="term" value="F:ATP binding"/>
    <property type="evidence" value="ECO:0007669"/>
    <property type="project" value="UniProtKB-KW"/>
</dbReference>
<dbReference type="Gene3D" id="3.30.70.560">
    <property type="entry name" value="7,8-Dihydro-6-hydroxymethylpterin-pyrophosphokinase HPPK"/>
    <property type="match status" value="1"/>
</dbReference>
<keyword evidence="9" id="KW-0289">Folate biosynthesis</keyword>
<gene>
    <name evidence="14" type="ORF">SAMN05443144_103228</name>
</gene>
<feature type="domain" description="7,8-dihydro-6-hydroxymethylpterin-pyrophosphokinase" evidence="13">
    <location>
        <begin position="5"/>
        <end position="132"/>
    </location>
</feature>
<dbReference type="EC" id="2.7.6.3" evidence="3"/>
<dbReference type="GO" id="GO:0046654">
    <property type="term" value="P:tetrahydrofolate biosynthetic process"/>
    <property type="evidence" value="ECO:0007669"/>
    <property type="project" value="UniProtKB-UniPathway"/>
</dbReference>
<name>A0A1M4WIC2_9BACT</name>
<evidence type="ECO:0000256" key="10">
    <source>
        <dbReference type="ARBA" id="ARBA00029409"/>
    </source>
</evidence>
<dbReference type="Pfam" id="PF01288">
    <property type="entry name" value="HPPK"/>
    <property type="match status" value="1"/>
</dbReference>
<dbReference type="STRING" id="1194090.SAMN05443144_103228"/>
<evidence type="ECO:0000256" key="11">
    <source>
        <dbReference type="ARBA" id="ARBA00029766"/>
    </source>
</evidence>
<dbReference type="CDD" id="cd00483">
    <property type="entry name" value="HPPK"/>
    <property type="match status" value="1"/>
</dbReference>
<comment type="similarity">
    <text evidence="2">Belongs to the HPPK family.</text>
</comment>
<evidence type="ECO:0000256" key="3">
    <source>
        <dbReference type="ARBA" id="ARBA00013253"/>
    </source>
</evidence>
<evidence type="ECO:0000256" key="9">
    <source>
        <dbReference type="ARBA" id="ARBA00022909"/>
    </source>
</evidence>
<reference evidence="14 15" key="1">
    <citation type="submission" date="2016-11" db="EMBL/GenBank/DDBJ databases">
        <authorList>
            <person name="Jaros S."/>
            <person name="Januszkiewicz K."/>
            <person name="Wedrychowicz H."/>
        </authorList>
    </citation>
    <scope>NUCLEOTIDE SEQUENCE [LARGE SCALE GENOMIC DNA]</scope>
    <source>
        <strain evidence="14 15">DSM 21986</strain>
    </source>
</reference>
<evidence type="ECO:0000256" key="4">
    <source>
        <dbReference type="ARBA" id="ARBA00016218"/>
    </source>
</evidence>
<evidence type="ECO:0000313" key="14">
    <source>
        <dbReference type="EMBL" id="SHE80988.1"/>
    </source>
</evidence>
<keyword evidence="7 14" id="KW-0418">Kinase</keyword>
<dbReference type="RefSeq" id="WP_073059819.1">
    <property type="nucleotide sequence ID" value="NZ_FQUS01000003.1"/>
</dbReference>
<dbReference type="UniPathway" id="UPA00077">
    <property type="reaction ID" value="UER00155"/>
</dbReference>
<dbReference type="PANTHER" id="PTHR43071:SF1">
    <property type="entry name" value="2-AMINO-4-HYDROXY-6-HYDROXYMETHYLDIHYDROPTERIDINE PYROPHOSPHOKINASE"/>
    <property type="match status" value="1"/>
</dbReference>
<dbReference type="EMBL" id="FQUS01000003">
    <property type="protein sequence ID" value="SHE80988.1"/>
    <property type="molecule type" value="Genomic_DNA"/>
</dbReference>
<dbReference type="PANTHER" id="PTHR43071">
    <property type="entry name" value="2-AMINO-4-HYDROXY-6-HYDROXYMETHYLDIHYDROPTERIDINE PYROPHOSPHOKINASE"/>
    <property type="match status" value="1"/>
</dbReference>
<dbReference type="InterPro" id="IPR035907">
    <property type="entry name" value="Hppk_sf"/>
</dbReference>
<keyword evidence="8" id="KW-0067">ATP-binding</keyword>
<keyword evidence="6" id="KW-0547">Nucleotide-binding</keyword>
<dbReference type="InterPro" id="IPR000550">
    <property type="entry name" value="Hppk"/>
</dbReference>
<evidence type="ECO:0000256" key="5">
    <source>
        <dbReference type="ARBA" id="ARBA00022679"/>
    </source>
</evidence>
<comment type="function">
    <text evidence="10">Catalyzes the transfer of pyrophosphate from adenosine triphosphate (ATP) to 6-hydroxymethyl-7,8-dihydropterin, an enzymatic step in folate biosynthesis pathway.</text>
</comment>
<dbReference type="NCBIfam" id="TIGR01498">
    <property type="entry name" value="folK"/>
    <property type="match status" value="1"/>
</dbReference>
<sequence length="162" mass="18389">MATVVVAVGSNMGDRRQHLSDARTFLRDLSETTLTASSIYITEPIGPATRDFYNAVAALTTDAEPVSLIKTFKTFEAEHGRSPGHPRWSARTIDLDIISYSDLVIQTDSLIIPHPEYHKRLFVLEPLREILPRWKDPKTGRSMDELLAEAPDMRIKKTDLRW</sequence>
<protein>
    <recommendedName>
        <fullName evidence="4">2-amino-4-hydroxy-6-hydroxymethyldihydropteridine pyrophosphokinase</fullName>
        <ecNumber evidence="3">2.7.6.3</ecNumber>
    </recommendedName>
    <alternativeName>
        <fullName evidence="11">6-hydroxymethyl-7,8-dihydropterin pyrophosphokinase</fullName>
    </alternativeName>
    <alternativeName>
        <fullName evidence="12">7,8-dihydro-6-hydroxymethylpterin-pyrophosphokinase</fullName>
    </alternativeName>
</protein>
<proteinExistence type="inferred from homology"/>
<dbReference type="OrthoDB" id="9808041at2"/>
<dbReference type="Proteomes" id="UP000184041">
    <property type="component" value="Unassembled WGS sequence"/>
</dbReference>
<evidence type="ECO:0000313" key="15">
    <source>
        <dbReference type="Proteomes" id="UP000184041"/>
    </source>
</evidence>
<evidence type="ECO:0000256" key="2">
    <source>
        <dbReference type="ARBA" id="ARBA00005810"/>
    </source>
</evidence>
<evidence type="ECO:0000256" key="7">
    <source>
        <dbReference type="ARBA" id="ARBA00022777"/>
    </source>
</evidence>
<accession>A0A1M4WIC2</accession>
<dbReference type="SUPFAM" id="SSF55083">
    <property type="entry name" value="6-hydroxymethyl-7,8-dihydropterin pyrophosphokinase, HPPK"/>
    <property type="match status" value="1"/>
</dbReference>
<evidence type="ECO:0000256" key="1">
    <source>
        <dbReference type="ARBA" id="ARBA00005051"/>
    </source>
</evidence>